<evidence type="ECO:0000313" key="2">
    <source>
        <dbReference type="EMBL" id="CAD7249956.1"/>
    </source>
</evidence>
<dbReference type="EMBL" id="CAJPEV010002578">
    <property type="protein sequence ID" value="CAG0897369.1"/>
    <property type="molecule type" value="Genomic_DNA"/>
</dbReference>
<reference evidence="2" key="1">
    <citation type="submission" date="2020-11" db="EMBL/GenBank/DDBJ databases">
        <authorList>
            <person name="Tran Van P."/>
        </authorList>
    </citation>
    <scope>NUCLEOTIDE SEQUENCE</scope>
</reference>
<dbReference type="InterPro" id="IPR032675">
    <property type="entry name" value="LRR_dom_sf"/>
</dbReference>
<sequence>MHVSSDFTLLENEAVEEFPPGVFGNVSLERIILLHTQVGSIHRSALRSSKEQLRRPEILAGELREFPWDFLPDMPGLVHLELGENFLLDLPPVESPSLERLSLGGNKIARLTVGWSTPNLTALVVGECHRLGLNEFVDILRSSAGFHRRRVKELVRPNFTKESFVLMLENLAAGEGYIDLYGLWGANVSQNRSFVHYLGRKMVFESKTSDEEGFGSGSAPALLGRSPGTLLGARQLHLRRIRRRGDEAFSDSSGRGHLARFGHQIRSAREGVPAQMQAEGSPRLGSQTTIPSSAEGVRFTTDSEPRVDTRYPPSSWSMLPPHGTRP</sequence>
<dbReference type="AlphaFoldDB" id="A0A7R9FPB2"/>
<gene>
    <name evidence="2" type="ORF">DSTB1V02_LOCUS9741</name>
</gene>
<name>A0A7R9FPB2_9CRUS</name>
<dbReference type="SUPFAM" id="SSF52058">
    <property type="entry name" value="L domain-like"/>
    <property type="match status" value="1"/>
</dbReference>
<dbReference type="Gene3D" id="3.80.10.10">
    <property type="entry name" value="Ribonuclease Inhibitor"/>
    <property type="match status" value="1"/>
</dbReference>
<dbReference type="EMBL" id="LR902095">
    <property type="protein sequence ID" value="CAD7249956.1"/>
    <property type="molecule type" value="Genomic_DNA"/>
</dbReference>
<feature type="region of interest" description="Disordered" evidence="1">
    <location>
        <begin position="271"/>
        <end position="326"/>
    </location>
</feature>
<proteinExistence type="predicted"/>
<evidence type="ECO:0000256" key="1">
    <source>
        <dbReference type="SAM" id="MobiDB-lite"/>
    </source>
</evidence>
<organism evidence="2">
    <name type="scientific">Darwinula stevensoni</name>
    <dbReference type="NCBI Taxonomy" id="69355"/>
    <lineage>
        <taxon>Eukaryota</taxon>
        <taxon>Metazoa</taxon>
        <taxon>Ecdysozoa</taxon>
        <taxon>Arthropoda</taxon>
        <taxon>Crustacea</taxon>
        <taxon>Oligostraca</taxon>
        <taxon>Ostracoda</taxon>
        <taxon>Podocopa</taxon>
        <taxon>Podocopida</taxon>
        <taxon>Darwinulocopina</taxon>
        <taxon>Darwinuloidea</taxon>
        <taxon>Darwinulidae</taxon>
        <taxon>Darwinula</taxon>
    </lineage>
</organism>
<dbReference type="Proteomes" id="UP000677054">
    <property type="component" value="Unassembled WGS sequence"/>
</dbReference>
<accession>A0A7R9FPB2</accession>
<dbReference type="OrthoDB" id="2013775at2759"/>
<keyword evidence="3" id="KW-1185">Reference proteome</keyword>
<evidence type="ECO:0000313" key="3">
    <source>
        <dbReference type="Proteomes" id="UP000677054"/>
    </source>
</evidence>
<protein>
    <submittedName>
        <fullName evidence="2">Uncharacterized protein</fullName>
    </submittedName>
</protein>